<evidence type="ECO:0000313" key="2">
    <source>
        <dbReference type="EMBL" id="SMX50352.1"/>
    </source>
</evidence>
<gene>
    <name evidence="2" type="ORF">PEV8663_04609</name>
</gene>
<dbReference type="InterPro" id="IPR026634">
    <property type="entry name" value="TPST-like"/>
</dbReference>
<keyword evidence="1 2" id="KW-0808">Transferase</keyword>
<organism evidence="2 3">
    <name type="scientific">Pelagimonas varians</name>
    <dbReference type="NCBI Taxonomy" id="696760"/>
    <lineage>
        <taxon>Bacteria</taxon>
        <taxon>Pseudomonadati</taxon>
        <taxon>Pseudomonadota</taxon>
        <taxon>Alphaproteobacteria</taxon>
        <taxon>Rhodobacterales</taxon>
        <taxon>Roseobacteraceae</taxon>
        <taxon>Pelagimonas</taxon>
    </lineage>
</organism>
<dbReference type="Pfam" id="PF13469">
    <property type="entry name" value="Sulfotransfer_3"/>
    <property type="match status" value="1"/>
</dbReference>
<proteinExistence type="predicted"/>
<dbReference type="AlphaFoldDB" id="A0A238L7K6"/>
<evidence type="ECO:0000313" key="3">
    <source>
        <dbReference type="Proteomes" id="UP000220836"/>
    </source>
</evidence>
<reference evidence="2 3" key="1">
    <citation type="submission" date="2017-05" db="EMBL/GenBank/DDBJ databases">
        <authorList>
            <person name="Song R."/>
            <person name="Chenine A.L."/>
            <person name="Ruprecht R.M."/>
        </authorList>
    </citation>
    <scope>NUCLEOTIDE SEQUENCE [LARGE SCALE GENOMIC DNA]</scope>
    <source>
        <strain evidence="2 3">CECT 8663</strain>
    </source>
</reference>
<dbReference type="Gene3D" id="3.40.50.300">
    <property type="entry name" value="P-loop containing nucleotide triphosphate hydrolases"/>
    <property type="match status" value="1"/>
</dbReference>
<dbReference type="SUPFAM" id="SSF52540">
    <property type="entry name" value="P-loop containing nucleoside triphosphate hydrolases"/>
    <property type="match status" value="1"/>
</dbReference>
<dbReference type="Proteomes" id="UP000220836">
    <property type="component" value="Unassembled WGS sequence"/>
</dbReference>
<dbReference type="OrthoDB" id="977108at2"/>
<dbReference type="InterPro" id="IPR027417">
    <property type="entry name" value="P-loop_NTPase"/>
</dbReference>
<sequence length="310" mass="35204">MTKMPEMLFIVGAGRSGTNLLSRMLEHAGGFSDLSENRYIWNYKQRYRSTDRRLPEEANEAVSTYIRRHYAVMSETHSGVLIDKTPGNALRLDFVSQIFPEAKIVNIVRDGRANVLSRSALWDEEGLLSDGTRPGMLTRYMRRIRRMRALGNLPNDRIPAFLADNMPALASRILLRRATLSGERVAGLREIEQRHGTRIARAVQWREVATFAAIEGRALGPDRYHEVGFENMLRNPRQTAEALFTFLGHDGGARSADWLDAKLDPGRLDNWKQRDRAEIAEIEPYLTPALTYFDYEVASDSVAAHKEGSR</sequence>
<dbReference type="GO" id="GO:0008476">
    <property type="term" value="F:protein-tyrosine sulfotransferase activity"/>
    <property type="evidence" value="ECO:0007669"/>
    <property type="project" value="InterPro"/>
</dbReference>
<name>A0A238L7K6_9RHOB</name>
<keyword evidence="3" id="KW-1185">Reference proteome</keyword>
<dbReference type="EMBL" id="FXYH01000030">
    <property type="protein sequence ID" value="SMX50352.1"/>
    <property type="molecule type" value="Genomic_DNA"/>
</dbReference>
<dbReference type="PANTHER" id="PTHR12788">
    <property type="entry name" value="PROTEIN-TYROSINE SULFOTRANSFERASE 2"/>
    <property type="match status" value="1"/>
</dbReference>
<accession>A0A238L7K6</accession>
<dbReference type="PANTHER" id="PTHR12788:SF10">
    <property type="entry name" value="PROTEIN-TYROSINE SULFOTRANSFERASE"/>
    <property type="match status" value="1"/>
</dbReference>
<protein>
    <submittedName>
        <fullName evidence="2">Sulfotransferase domain protein</fullName>
    </submittedName>
</protein>
<evidence type="ECO:0000256" key="1">
    <source>
        <dbReference type="ARBA" id="ARBA00022679"/>
    </source>
</evidence>